<evidence type="ECO:0000313" key="2">
    <source>
        <dbReference type="Proteomes" id="UP000504635"/>
    </source>
</evidence>
<sequence length="274" mass="32716">MALNTLLTGLDPRLGHIRASNPKDIIEAQIRIRRELQLSYFENQKQNKLNTVRFPQNRPIKRPNLPPPKCTSSGRLGHLSRDDLCRARQMNNNNYTHFNPQNTNNFQRQPQHFTQSQNVNQRPYFQQNNSNNQQRPSVIQQRPSVIQRNPNFNNNNHRAHFINQDYSTYDYSNEYSNNYSDNYSNNYSENYSDNFSNDYFYDNSPNSQDYSNYYSEQEYDDYQNYDNAQQQNFHLRSDQNHPPDTQKTDTNEIQTNFQTLNLNHTNQSQEQKFT</sequence>
<feature type="region of interest" description="Disordered" evidence="1">
    <location>
        <begin position="56"/>
        <end position="77"/>
    </location>
</feature>
<dbReference type="KEGG" id="soy:115884517"/>
<accession>A0A6J2Y6Y6</accession>
<name>A0A6J2Y6Y6_SITOR</name>
<dbReference type="Proteomes" id="UP000504635">
    <property type="component" value="Unplaced"/>
</dbReference>
<dbReference type="InParanoid" id="A0A6J2Y6Y6"/>
<evidence type="ECO:0000313" key="3">
    <source>
        <dbReference type="RefSeq" id="XP_030758981.1"/>
    </source>
</evidence>
<evidence type="ECO:0000256" key="1">
    <source>
        <dbReference type="SAM" id="MobiDB-lite"/>
    </source>
</evidence>
<dbReference type="GeneID" id="115884517"/>
<proteinExistence type="predicted"/>
<gene>
    <name evidence="3" type="primary">LOC115884517</name>
</gene>
<dbReference type="RefSeq" id="XP_030758981.1">
    <property type="nucleotide sequence ID" value="XM_030903121.1"/>
</dbReference>
<organism evidence="2 3">
    <name type="scientific">Sitophilus oryzae</name>
    <name type="common">Rice weevil</name>
    <name type="synonym">Curculio oryzae</name>
    <dbReference type="NCBI Taxonomy" id="7048"/>
    <lineage>
        <taxon>Eukaryota</taxon>
        <taxon>Metazoa</taxon>
        <taxon>Ecdysozoa</taxon>
        <taxon>Arthropoda</taxon>
        <taxon>Hexapoda</taxon>
        <taxon>Insecta</taxon>
        <taxon>Pterygota</taxon>
        <taxon>Neoptera</taxon>
        <taxon>Endopterygota</taxon>
        <taxon>Coleoptera</taxon>
        <taxon>Polyphaga</taxon>
        <taxon>Cucujiformia</taxon>
        <taxon>Curculionidae</taxon>
        <taxon>Dryophthorinae</taxon>
        <taxon>Sitophilus</taxon>
    </lineage>
</organism>
<keyword evidence="2" id="KW-1185">Reference proteome</keyword>
<dbReference type="AlphaFoldDB" id="A0A6J2Y6Y6"/>
<protein>
    <submittedName>
        <fullName evidence="3">GATA zinc finger domain-containing protein 14-like</fullName>
    </submittedName>
</protein>
<reference evidence="3" key="1">
    <citation type="submission" date="2025-08" db="UniProtKB">
        <authorList>
            <consortium name="RefSeq"/>
        </authorList>
    </citation>
    <scope>IDENTIFICATION</scope>
    <source>
        <tissue evidence="3">Gonads</tissue>
    </source>
</reference>